<dbReference type="GO" id="GO:0003700">
    <property type="term" value="F:DNA-binding transcription factor activity"/>
    <property type="evidence" value="ECO:0007669"/>
    <property type="project" value="InterPro"/>
</dbReference>
<name>A0A285MC90_9FLAO</name>
<evidence type="ECO:0000313" key="6">
    <source>
        <dbReference type="EMBL" id="SNY94775.1"/>
    </source>
</evidence>
<protein>
    <submittedName>
        <fullName evidence="6">LysR family transcriptional regulator, regulator for metE and metH</fullName>
    </submittedName>
</protein>
<keyword evidence="4" id="KW-0804">Transcription</keyword>
<dbReference type="SUPFAM" id="SSF46785">
    <property type="entry name" value="Winged helix' DNA-binding domain"/>
    <property type="match status" value="1"/>
</dbReference>
<dbReference type="Pfam" id="PF03466">
    <property type="entry name" value="LysR_substrate"/>
    <property type="match status" value="1"/>
</dbReference>
<gene>
    <name evidence="6" type="ORF">SAMN06265377_0435</name>
</gene>
<evidence type="ECO:0000259" key="5">
    <source>
        <dbReference type="PROSITE" id="PS50931"/>
    </source>
</evidence>
<accession>A0A285MC90</accession>
<evidence type="ECO:0000256" key="1">
    <source>
        <dbReference type="ARBA" id="ARBA00009437"/>
    </source>
</evidence>
<keyword evidence="7" id="KW-1185">Reference proteome</keyword>
<evidence type="ECO:0000256" key="2">
    <source>
        <dbReference type="ARBA" id="ARBA00023015"/>
    </source>
</evidence>
<dbReference type="PRINTS" id="PR00039">
    <property type="entry name" value="HTHLYSR"/>
</dbReference>
<dbReference type="InterPro" id="IPR005119">
    <property type="entry name" value="LysR_subst-bd"/>
</dbReference>
<dbReference type="AlphaFoldDB" id="A0A285MC90"/>
<dbReference type="Proteomes" id="UP000219048">
    <property type="component" value="Unassembled WGS sequence"/>
</dbReference>
<dbReference type="InterPro" id="IPR000847">
    <property type="entry name" value="LysR_HTH_N"/>
</dbReference>
<dbReference type="PANTHER" id="PTHR30126:SF25">
    <property type="entry name" value="HTH-TYPE TRANSCRIPTIONAL REGULATOR METR"/>
    <property type="match status" value="1"/>
</dbReference>
<dbReference type="Pfam" id="PF00126">
    <property type="entry name" value="HTH_1"/>
    <property type="match status" value="1"/>
</dbReference>
<comment type="similarity">
    <text evidence="1">Belongs to the LysR transcriptional regulatory family.</text>
</comment>
<dbReference type="Gene3D" id="1.10.10.10">
    <property type="entry name" value="Winged helix-like DNA-binding domain superfamily/Winged helix DNA-binding domain"/>
    <property type="match status" value="1"/>
</dbReference>
<dbReference type="EMBL" id="OBEH01000001">
    <property type="protein sequence ID" value="SNY94775.1"/>
    <property type="molecule type" value="Genomic_DNA"/>
</dbReference>
<dbReference type="SUPFAM" id="SSF53850">
    <property type="entry name" value="Periplasmic binding protein-like II"/>
    <property type="match status" value="1"/>
</dbReference>
<dbReference type="PANTHER" id="PTHR30126">
    <property type="entry name" value="HTH-TYPE TRANSCRIPTIONAL REGULATOR"/>
    <property type="match status" value="1"/>
</dbReference>
<dbReference type="GO" id="GO:0000976">
    <property type="term" value="F:transcription cis-regulatory region binding"/>
    <property type="evidence" value="ECO:0007669"/>
    <property type="project" value="TreeGrafter"/>
</dbReference>
<dbReference type="InterPro" id="IPR036390">
    <property type="entry name" value="WH_DNA-bd_sf"/>
</dbReference>
<proteinExistence type="inferred from homology"/>
<reference evidence="7" key="1">
    <citation type="submission" date="2017-09" db="EMBL/GenBank/DDBJ databases">
        <authorList>
            <person name="Varghese N."/>
            <person name="Submissions S."/>
        </authorList>
    </citation>
    <scope>NUCLEOTIDE SEQUENCE [LARGE SCALE GENOMIC DNA]</scope>
    <source>
        <strain evidence="7">DSM 25885</strain>
    </source>
</reference>
<dbReference type="Gene3D" id="3.40.190.290">
    <property type="match status" value="1"/>
</dbReference>
<evidence type="ECO:0000256" key="4">
    <source>
        <dbReference type="ARBA" id="ARBA00023163"/>
    </source>
</evidence>
<evidence type="ECO:0000256" key="3">
    <source>
        <dbReference type="ARBA" id="ARBA00023125"/>
    </source>
</evidence>
<organism evidence="6 7">
    <name type="scientific">Flagellimonas pacifica</name>
    <dbReference type="NCBI Taxonomy" id="1247520"/>
    <lineage>
        <taxon>Bacteria</taxon>
        <taxon>Pseudomonadati</taxon>
        <taxon>Bacteroidota</taxon>
        <taxon>Flavobacteriia</taxon>
        <taxon>Flavobacteriales</taxon>
        <taxon>Flavobacteriaceae</taxon>
        <taxon>Flagellimonas</taxon>
    </lineage>
</organism>
<dbReference type="InterPro" id="IPR036388">
    <property type="entry name" value="WH-like_DNA-bd_sf"/>
</dbReference>
<keyword evidence="3" id="KW-0238">DNA-binding</keyword>
<keyword evidence="2" id="KW-0805">Transcription regulation</keyword>
<evidence type="ECO:0000313" key="7">
    <source>
        <dbReference type="Proteomes" id="UP000219048"/>
    </source>
</evidence>
<sequence length="302" mass="34809">MLYLYPMELKYFRLIKTIAEEGSLANSSERLFLTQSALSHQLRDLEERLGFKVFHRTRNKWELTEEGSELYKLANKLFSSIDESFSAIEHIKEGSKGSIKLSAECQSFFHSIPGFIQKMGILYPEIDIDLTLGATHQTISQVLSSEIDIAIVTTKPASEDLTSIKVHEDEIFAVMHKENPLNAFDFIEASHFSDVHLFINCFPLEGVYVYEYFLKSNKITPKKISAIPFTETTLSMIEANMGVMCAPKWQLKPFKLSEDIVFKRISKNGLKRDHYLVVKEVNRNKKYIHDFITSFEEDFLPL</sequence>
<dbReference type="PROSITE" id="PS50931">
    <property type="entry name" value="HTH_LYSR"/>
    <property type="match status" value="1"/>
</dbReference>
<feature type="domain" description="HTH lysR-type" evidence="5">
    <location>
        <begin position="7"/>
        <end position="64"/>
    </location>
</feature>